<evidence type="ECO:0000313" key="1">
    <source>
        <dbReference type="EMBL" id="MED6246930.1"/>
    </source>
</evidence>
<comment type="caution">
    <text evidence="1">The sequence shown here is derived from an EMBL/GenBank/DDBJ whole genome shotgun (WGS) entry which is preliminary data.</text>
</comment>
<reference evidence="1 2" key="1">
    <citation type="submission" date="2021-07" db="EMBL/GenBank/DDBJ databases">
        <authorList>
            <person name="Palmer J.M."/>
        </authorList>
    </citation>
    <scope>NUCLEOTIDE SEQUENCE [LARGE SCALE GENOMIC DNA]</scope>
    <source>
        <strain evidence="1 2">AT_MEX2019</strain>
        <tissue evidence="1">Muscle</tissue>
    </source>
</reference>
<protein>
    <submittedName>
        <fullName evidence="1">Uncharacterized protein</fullName>
    </submittedName>
</protein>
<gene>
    <name evidence="1" type="ORF">ATANTOWER_026389</name>
</gene>
<accession>A0ABU7BB88</accession>
<sequence length="129" mass="14210">MKSKEHTRQGPCLSWSLNKNSTWRTHHPVSSNHSSLGTPTNGRSALLLGQSSSRASLLKTICMEDTALLLSFDLLHPFSTIGEPYQGLHHHQDRIPGGKTYLIIIIRCLFKLISSSAFTSSSGVRAPKK</sequence>
<keyword evidence="2" id="KW-1185">Reference proteome</keyword>
<dbReference type="EMBL" id="JAHUTI010045584">
    <property type="protein sequence ID" value="MED6246930.1"/>
    <property type="molecule type" value="Genomic_DNA"/>
</dbReference>
<proteinExistence type="predicted"/>
<dbReference type="Proteomes" id="UP001345963">
    <property type="component" value="Unassembled WGS sequence"/>
</dbReference>
<evidence type="ECO:0000313" key="2">
    <source>
        <dbReference type="Proteomes" id="UP001345963"/>
    </source>
</evidence>
<organism evidence="1 2">
    <name type="scientific">Ataeniobius toweri</name>
    <dbReference type="NCBI Taxonomy" id="208326"/>
    <lineage>
        <taxon>Eukaryota</taxon>
        <taxon>Metazoa</taxon>
        <taxon>Chordata</taxon>
        <taxon>Craniata</taxon>
        <taxon>Vertebrata</taxon>
        <taxon>Euteleostomi</taxon>
        <taxon>Actinopterygii</taxon>
        <taxon>Neopterygii</taxon>
        <taxon>Teleostei</taxon>
        <taxon>Neoteleostei</taxon>
        <taxon>Acanthomorphata</taxon>
        <taxon>Ovalentaria</taxon>
        <taxon>Atherinomorphae</taxon>
        <taxon>Cyprinodontiformes</taxon>
        <taxon>Goodeidae</taxon>
        <taxon>Ataeniobius</taxon>
    </lineage>
</organism>
<name>A0ABU7BB88_9TELE</name>